<feature type="transmembrane region" description="Helical" evidence="5">
    <location>
        <begin position="117"/>
        <end position="140"/>
    </location>
</feature>
<dbReference type="EMBL" id="OVEO01000001">
    <property type="protein sequence ID" value="SPQ93336.1"/>
    <property type="molecule type" value="Genomic_DNA"/>
</dbReference>
<accession>A0A3P3XZF5</accession>
<dbReference type="PANTHER" id="PTHR16201:SF34">
    <property type="entry name" value="LYSOSOMAL AMINO ACID TRANSPORTER 1"/>
    <property type="match status" value="1"/>
</dbReference>
<sequence length="286" mass="30653">MERAHTYGTEGPVEVVISGLGWASFALAIYAAVPPIVSNWRSKSTSLNGAFLMLWSLADAMLFIGAVLVNAPLTHRVICLTLCTKSIILFAQYVIYGRRRTASHVYSPISRKQARSAIQLAAVTLVSTLPLTSGTLHRTADVLSGSSRSLLGVATPHDVVVIPSGRVMLGTVILVIACVLLIASRIPNVMHAYSTKASGIVVDDGAEGPVRMIVVTCFSNAALVVQHTLMIEKHGLHRELVPLLASSCGVLLLDMLYLHWSRATPKVSSRTNELKPIITAPDTPDV</sequence>
<keyword evidence="4 5" id="KW-0472">Membrane</keyword>
<dbReference type="AlphaFoldDB" id="A0A3P3XZF5"/>
<dbReference type="InterPro" id="IPR051415">
    <property type="entry name" value="LAAT-1"/>
</dbReference>
<evidence type="ECO:0000256" key="5">
    <source>
        <dbReference type="SAM" id="Phobius"/>
    </source>
</evidence>
<evidence type="ECO:0000313" key="7">
    <source>
        <dbReference type="Proteomes" id="UP000290189"/>
    </source>
</evidence>
<dbReference type="GO" id="GO:0016020">
    <property type="term" value="C:membrane"/>
    <property type="evidence" value="ECO:0007669"/>
    <property type="project" value="UniProtKB-SubCell"/>
</dbReference>
<evidence type="ECO:0000256" key="2">
    <source>
        <dbReference type="ARBA" id="ARBA00022692"/>
    </source>
</evidence>
<geneLocation type="mitochondrion" evidence="6"/>
<evidence type="ECO:0000256" key="3">
    <source>
        <dbReference type="ARBA" id="ARBA00022989"/>
    </source>
</evidence>
<gene>
    <name evidence="6" type="ORF">PLBR_LOCUS551</name>
</gene>
<evidence type="ECO:0000256" key="1">
    <source>
        <dbReference type="ARBA" id="ARBA00004141"/>
    </source>
</evidence>
<dbReference type="GO" id="GO:0015174">
    <property type="term" value="F:basic amino acid transmembrane transporter activity"/>
    <property type="evidence" value="ECO:0007669"/>
    <property type="project" value="TreeGrafter"/>
</dbReference>
<dbReference type="Pfam" id="PF04193">
    <property type="entry name" value="PQ-loop"/>
    <property type="match status" value="1"/>
</dbReference>
<evidence type="ECO:0000313" key="6">
    <source>
        <dbReference type="EMBL" id="SPQ93336.1"/>
    </source>
</evidence>
<feature type="transmembrane region" description="Helical" evidence="5">
    <location>
        <begin position="160"/>
        <end position="183"/>
    </location>
</feature>
<comment type="subcellular location">
    <subcellularLocation>
        <location evidence="1">Membrane</location>
        <topology evidence="1">Multi-pass membrane protein</topology>
    </subcellularLocation>
</comment>
<feature type="transmembrane region" description="Helical" evidence="5">
    <location>
        <begin position="75"/>
        <end position="96"/>
    </location>
</feature>
<keyword evidence="2 5" id="KW-0812">Transmembrane</keyword>
<keyword evidence="6" id="KW-0496">Mitochondrion</keyword>
<dbReference type="Proteomes" id="UP000290189">
    <property type="component" value="Unassembled WGS sequence"/>
</dbReference>
<dbReference type="Gene3D" id="1.20.1280.290">
    <property type="match status" value="1"/>
</dbReference>
<evidence type="ECO:0000256" key="4">
    <source>
        <dbReference type="ARBA" id="ARBA00023136"/>
    </source>
</evidence>
<feature type="transmembrane region" description="Helical" evidence="5">
    <location>
        <begin position="49"/>
        <end position="69"/>
    </location>
</feature>
<keyword evidence="3 5" id="KW-1133">Transmembrane helix</keyword>
<proteinExistence type="predicted"/>
<protein>
    <submittedName>
        <fullName evidence="6">Uncharacterized protein</fullName>
    </submittedName>
</protein>
<name>A0A3P3XZF5_PLABS</name>
<feature type="transmembrane region" description="Helical" evidence="5">
    <location>
        <begin position="15"/>
        <end position="37"/>
    </location>
</feature>
<organism evidence="6 7">
    <name type="scientific">Plasmodiophora brassicae</name>
    <name type="common">Clubroot disease agent</name>
    <dbReference type="NCBI Taxonomy" id="37360"/>
    <lineage>
        <taxon>Eukaryota</taxon>
        <taxon>Sar</taxon>
        <taxon>Rhizaria</taxon>
        <taxon>Endomyxa</taxon>
        <taxon>Phytomyxea</taxon>
        <taxon>Plasmodiophorida</taxon>
        <taxon>Plasmodiophoridae</taxon>
        <taxon>Plasmodiophora</taxon>
    </lineage>
</organism>
<reference evidence="6 7" key="1">
    <citation type="submission" date="2018-03" db="EMBL/GenBank/DDBJ databases">
        <authorList>
            <person name="Fogelqvist J."/>
        </authorList>
    </citation>
    <scope>NUCLEOTIDE SEQUENCE [LARGE SCALE GENOMIC DNA]</scope>
</reference>
<dbReference type="PANTHER" id="PTHR16201">
    <property type="entry name" value="SEVEN TRANSMEMBRANE PROTEIN 1-RELATED"/>
    <property type="match status" value="1"/>
</dbReference>
<dbReference type="InterPro" id="IPR006603">
    <property type="entry name" value="PQ-loop_rpt"/>
</dbReference>